<sequence>MLRLKPSELTLTPEDVDETLRRMARRQQSRPPAAPGQRHLRASTCSLAPRVKPGAQRSMRDAITDLGNIPILRPQPQQAIIAHVDDESEDSDETLAESAQRVESSPDPITMPTQPLQLASTSSAAAPPARHSTRLAFRLGHSHRPGTDQDPFSSPKEQSEDSEGTLVEPAGCPTETTNVAGPATPGCRTAAEDFTADSSPTRQSGPSTTPASLRGGASRPHRNRVQSVGQDALHAPSPLRQTQIPSPTHQPEGGRANSDKKHPMIYLQGYFEERKDSNVEVLNVEVLDVEDLDVESSDAEDKKDEYTYTFRQMVPRAPQTEPFRRTSQPRFHMRSHSSNDAPPSRLFTPTSKPQSTSAGEDIFWTAAAPATERPNDGRMSERLRQHSSEMSNTSLAFSYYELPENRQSSSEHSAQGSVSQSQWDGASASRQASRGTYRSVRLSEAQALGDSAQSPPTPNVSSFATPVPANPNQFGTSPLPAEPYARPPGGSMGARHQSTVRRRISQDSLDHRVHSNAIAAAMENRVSPLDALTAQYGRASQRLGDHQGHHQRHSQPGSGYSVYNNAGLGTNTYGLHQFAYAPPSGTFGTPQGAFDPPMAMADDPYTRGASAHTGQPHGSTARPVSTQPAPAANYAGPPYPRSAQGTRSSQRSSENAHGVSSVQGGRTGRTSQVQDQVSAFEQMHNAAQPRQTRQRLEIPQAPPAQRNNELPSSPMPAVPPRIPPRHGSRQHTALSPGLGNAGRRSVRMDPRLQNQENSGEAEMEMMRQDFESARMRYNEDQQGDVMDETPPRIGRVERHM</sequence>
<name>A0ACB6S3S2_9PLEO</name>
<dbReference type="Proteomes" id="UP000799754">
    <property type="component" value="Unassembled WGS sequence"/>
</dbReference>
<keyword evidence="2" id="KW-1185">Reference proteome</keyword>
<proteinExistence type="predicted"/>
<gene>
    <name evidence="1" type="ORF">BU25DRAFT_420593</name>
</gene>
<reference evidence="1" key="1">
    <citation type="journal article" date="2020" name="Stud. Mycol.">
        <title>101 Dothideomycetes genomes: a test case for predicting lifestyles and emergence of pathogens.</title>
        <authorList>
            <person name="Haridas S."/>
            <person name="Albert R."/>
            <person name="Binder M."/>
            <person name="Bloem J."/>
            <person name="Labutti K."/>
            <person name="Salamov A."/>
            <person name="Andreopoulos B."/>
            <person name="Baker S."/>
            <person name="Barry K."/>
            <person name="Bills G."/>
            <person name="Bluhm B."/>
            <person name="Cannon C."/>
            <person name="Castanera R."/>
            <person name="Culley D."/>
            <person name="Daum C."/>
            <person name="Ezra D."/>
            <person name="Gonzalez J."/>
            <person name="Henrissat B."/>
            <person name="Kuo A."/>
            <person name="Liang C."/>
            <person name="Lipzen A."/>
            <person name="Lutzoni F."/>
            <person name="Magnuson J."/>
            <person name="Mondo S."/>
            <person name="Nolan M."/>
            <person name="Ohm R."/>
            <person name="Pangilinan J."/>
            <person name="Park H.-J."/>
            <person name="Ramirez L."/>
            <person name="Alfaro M."/>
            <person name="Sun H."/>
            <person name="Tritt A."/>
            <person name="Yoshinaga Y."/>
            <person name="Zwiers L.-H."/>
            <person name="Turgeon B."/>
            <person name="Goodwin S."/>
            <person name="Spatafora J."/>
            <person name="Crous P."/>
            <person name="Grigoriev I."/>
        </authorList>
    </citation>
    <scope>NUCLEOTIDE SEQUENCE</scope>
    <source>
        <strain evidence="1">CBS 525.71</strain>
    </source>
</reference>
<dbReference type="EMBL" id="MU006712">
    <property type="protein sequence ID" value="KAF2628622.1"/>
    <property type="molecule type" value="Genomic_DNA"/>
</dbReference>
<accession>A0ACB6S3S2</accession>
<protein>
    <submittedName>
        <fullName evidence="1">Uncharacterized protein</fullName>
    </submittedName>
</protein>
<evidence type="ECO:0000313" key="1">
    <source>
        <dbReference type="EMBL" id="KAF2628622.1"/>
    </source>
</evidence>
<organism evidence="1 2">
    <name type="scientific">Macroventuria anomochaeta</name>
    <dbReference type="NCBI Taxonomy" id="301207"/>
    <lineage>
        <taxon>Eukaryota</taxon>
        <taxon>Fungi</taxon>
        <taxon>Dikarya</taxon>
        <taxon>Ascomycota</taxon>
        <taxon>Pezizomycotina</taxon>
        <taxon>Dothideomycetes</taxon>
        <taxon>Pleosporomycetidae</taxon>
        <taxon>Pleosporales</taxon>
        <taxon>Pleosporineae</taxon>
        <taxon>Didymellaceae</taxon>
        <taxon>Macroventuria</taxon>
    </lineage>
</organism>
<evidence type="ECO:0000313" key="2">
    <source>
        <dbReference type="Proteomes" id="UP000799754"/>
    </source>
</evidence>
<comment type="caution">
    <text evidence="1">The sequence shown here is derived from an EMBL/GenBank/DDBJ whole genome shotgun (WGS) entry which is preliminary data.</text>
</comment>